<dbReference type="AlphaFoldDB" id="G8ZPH3"/>
<dbReference type="Proteomes" id="UP000005627">
    <property type="component" value="Chromosome 2"/>
</dbReference>
<proteinExistence type="predicted"/>
<reference evidence="3 4" key="1">
    <citation type="journal article" date="2011" name="Proc. Natl. Acad. Sci. U.S.A.">
        <title>Evolutionary erosion of yeast sex chromosomes by mating-type switching accidents.</title>
        <authorList>
            <person name="Gordon J.L."/>
            <person name="Armisen D."/>
            <person name="Proux-Wera E."/>
            <person name="Oheigeartaigh S.S."/>
            <person name="Byrne K.P."/>
            <person name="Wolfe K.H."/>
        </authorList>
    </citation>
    <scope>NUCLEOTIDE SEQUENCE [LARGE SCALE GENOMIC DNA]</scope>
    <source>
        <strain evidence="4">ATCC 10662 / CBS 1146 / NBRC 0425 / NCYC 2629 / NRRL Y-866</strain>
    </source>
</reference>
<dbReference type="KEGG" id="tdl:TDEL_0B03880"/>
<keyword evidence="1" id="KW-1133">Transmembrane helix</keyword>
<feature type="chain" id="PRO_5003519169" description="Protein BIG1" evidence="2">
    <location>
        <begin position="21"/>
        <end position="231"/>
    </location>
</feature>
<protein>
    <recommendedName>
        <fullName evidence="5">Protein BIG1</fullName>
    </recommendedName>
</protein>
<accession>G8ZPH3</accession>
<dbReference type="HOGENOM" id="CLU_1256928_0_0_1"/>
<name>G8ZPH3_TORDE</name>
<evidence type="ECO:0000256" key="1">
    <source>
        <dbReference type="SAM" id="Phobius"/>
    </source>
</evidence>
<feature type="signal peptide" evidence="2">
    <location>
        <begin position="1"/>
        <end position="20"/>
    </location>
</feature>
<gene>
    <name evidence="3" type="primary">TDEL0B03880</name>
    <name evidence="3" type="ORF">TDEL_0B03880</name>
</gene>
<dbReference type="eggNOG" id="ENOG502SUNB">
    <property type="taxonomic scope" value="Eukaryota"/>
</dbReference>
<feature type="transmembrane region" description="Helical" evidence="1">
    <location>
        <begin position="192"/>
        <end position="213"/>
    </location>
</feature>
<organism evidence="3 4">
    <name type="scientific">Torulaspora delbrueckii</name>
    <name type="common">Yeast</name>
    <name type="synonym">Candida colliculosa</name>
    <dbReference type="NCBI Taxonomy" id="4950"/>
    <lineage>
        <taxon>Eukaryota</taxon>
        <taxon>Fungi</taxon>
        <taxon>Dikarya</taxon>
        <taxon>Ascomycota</taxon>
        <taxon>Saccharomycotina</taxon>
        <taxon>Saccharomycetes</taxon>
        <taxon>Saccharomycetales</taxon>
        <taxon>Saccharomycetaceae</taxon>
        <taxon>Torulaspora</taxon>
    </lineage>
</organism>
<dbReference type="GeneID" id="11504596"/>
<dbReference type="RefSeq" id="XP_003679728.1">
    <property type="nucleotide sequence ID" value="XM_003679680.1"/>
</dbReference>
<evidence type="ECO:0000256" key="2">
    <source>
        <dbReference type="SAM" id="SignalP"/>
    </source>
</evidence>
<dbReference type="OrthoDB" id="4065836at2759"/>
<keyword evidence="4" id="KW-1185">Reference proteome</keyword>
<keyword evidence="1" id="KW-0472">Membrane</keyword>
<dbReference type="EMBL" id="HE616743">
    <property type="protein sequence ID" value="CCE90517.1"/>
    <property type="molecule type" value="Genomic_DNA"/>
</dbReference>
<keyword evidence="1" id="KW-0812">Transmembrane</keyword>
<keyword evidence="2" id="KW-0732">Signal</keyword>
<sequence length="231" mass="25466">MRLWLPVFFTILAGVFGVKGQPLFDEELHSSSAFEVIERSFCVLYIEGLASHRSLHGALRSLRIVKDQISSIERRYAKQPHIISAIDTLLVLKGEQIKLSNKSLSSLKRHLKQLKEGLSLALNTDYELTQAEVVPLHNEALAVDILSGFFERSIQSVTVSTDGNMNPALIKTLKTGAFLMVMLSTTADVCVITGPLICFALYIAGSGAVVIWFTQIYRTTLGMNGVSESSY</sequence>
<evidence type="ECO:0000313" key="3">
    <source>
        <dbReference type="EMBL" id="CCE90517.1"/>
    </source>
</evidence>
<dbReference type="InParanoid" id="G8ZPH3"/>
<evidence type="ECO:0008006" key="5">
    <source>
        <dbReference type="Google" id="ProtNLM"/>
    </source>
</evidence>
<evidence type="ECO:0000313" key="4">
    <source>
        <dbReference type="Proteomes" id="UP000005627"/>
    </source>
</evidence>